<evidence type="ECO:0000313" key="3">
    <source>
        <dbReference type="EMBL" id="AWM74828.1"/>
    </source>
</evidence>
<keyword evidence="1" id="KW-0808">Transferase</keyword>
<dbReference type="InterPro" id="IPR036662">
    <property type="entry name" value="PTS_EIIA_man-typ_sf"/>
</dbReference>
<feature type="domain" description="PTS EIIA type-4" evidence="2">
    <location>
        <begin position="25"/>
        <end position="144"/>
    </location>
</feature>
<dbReference type="Gene3D" id="3.40.50.510">
    <property type="entry name" value="Phosphotransferase system, mannose-type IIA component"/>
    <property type="match status" value="1"/>
</dbReference>
<evidence type="ECO:0000256" key="1">
    <source>
        <dbReference type="ARBA" id="ARBA00022679"/>
    </source>
</evidence>
<name>A0ABN5LJ93_9LACO</name>
<accession>A0ABN5LJ93</accession>
<organism evidence="3 4">
    <name type="scientific">Lactobacillus kullabergensis</name>
    <dbReference type="NCBI Taxonomy" id="1218493"/>
    <lineage>
        <taxon>Bacteria</taxon>
        <taxon>Bacillati</taxon>
        <taxon>Bacillota</taxon>
        <taxon>Bacilli</taxon>
        <taxon>Lactobacillales</taxon>
        <taxon>Lactobacillaceae</taxon>
        <taxon>Lactobacillus</taxon>
    </lineage>
</organism>
<reference evidence="3 4" key="1">
    <citation type="submission" date="2018-05" db="EMBL/GenBank/DDBJ databases">
        <title>Reference genomes for bee gut microbiota database.</title>
        <authorList>
            <person name="Ellegaard K.M."/>
        </authorList>
    </citation>
    <scope>NUCLEOTIDE SEQUENCE [LARGE SCALE GENOMIC DNA]</scope>
    <source>
        <strain evidence="3 4">ESL0186</strain>
    </source>
</reference>
<evidence type="ECO:0000259" key="2">
    <source>
        <dbReference type="PROSITE" id="PS51096"/>
    </source>
</evidence>
<proteinExistence type="predicted"/>
<dbReference type="InterPro" id="IPR051471">
    <property type="entry name" value="Bacterial_PTS_sugar_comp"/>
</dbReference>
<dbReference type="PANTHER" id="PTHR33799:SF1">
    <property type="entry name" value="PTS SYSTEM MANNOSE-SPECIFIC EIIAB COMPONENT-RELATED"/>
    <property type="match status" value="1"/>
</dbReference>
<dbReference type="Pfam" id="PF03610">
    <property type="entry name" value="EIIA-man"/>
    <property type="match status" value="1"/>
</dbReference>
<gene>
    <name evidence="3" type="ORF">DKL58_01935</name>
</gene>
<dbReference type="SUPFAM" id="SSF53062">
    <property type="entry name" value="PTS system fructose IIA component-like"/>
    <property type="match status" value="1"/>
</dbReference>
<dbReference type="PANTHER" id="PTHR33799">
    <property type="entry name" value="PTS PERMEASE-RELATED-RELATED"/>
    <property type="match status" value="1"/>
</dbReference>
<dbReference type="InterPro" id="IPR004701">
    <property type="entry name" value="PTS_EIIA_man-typ"/>
</dbReference>
<dbReference type="Proteomes" id="UP000246036">
    <property type="component" value="Chromosome"/>
</dbReference>
<dbReference type="EMBL" id="CP029477">
    <property type="protein sequence ID" value="AWM74828.1"/>
    <property type="molecule type" value="Genomic_DNA"/>
</dbReference>
<dbReference type="PROSITE" id="PS51096">
    <property type="entry name" value="PTS_EIIA_TYPE_4"/>
    <property type="match status" value="1"/>
</dbReference>
<keyword evidence="4" id="KW-1185">Reference proteome</keyword>
<evidence type="ECO:0000313" key="4">
    <source>
        <dbReference type="Proteomes" id="UP000246036"/>
    </source>
</evidence>
<protein>
    <submittedName>
        <fullName evidence="3">PTS mannose transporter subunit IIA</fullName>
    </submittedName>
</protein>
<sequence>MTGFYRYSKIQNWYDNKTNFLEGIMTKFVIATHGYFAKGLKMSTEFIMGKQKDLFAICAYTPECKDFPQAVQTIINNSKDDIVFGTDIVGGSVNTDLQKIVAASDRLHLVAGINLPFLLQFLTSNEKNVSDAINKSIEAAKEGIVNFDNLNDETSTNALDDFDSF</sequence>